<name>A0A6L9MHG2_9HYPH</name>
<accession>A0A6L9MHG2</accession>
<dbReference type="AlphaFoldDB" id="A0A6L9MHG2"/>
<reference evidence="1 2" key="1">
    <citation type="submission" date="2020-01" db="EMBL/GenBank/DDBJ databases">
        <title>Genomes of bacteria type strains.</title>
        <authorList>
            <person name="Chen J."/>
            <person name="Zhu S."/>
            <person name="Chen J."/>
        </authorList>
    </citation>
    <scope>NUCLEOTIDE SEQUENCE [LARGE SCALE GENOMIC DNA]</scope>
    <source>
        <strain evidence="1 2">KCTC 52919</strain>
    </source>
</reference>
<protein>
    <submittedName>
        <fullName evidence="1">DUF1993 family protein</fullName>
    </submittedName>
</protein>
<dbReference type="Proteomes" id="UP000476332">
    <property type="component" value="Unassembled WGS sequence"/>
</dbReference>
<dbReference type="Gene3D" id="1.20.120.450">
    <property type="entry name" value="dinb family like domain"/>
    <property type="match status" value="1"/>
</dbReference>
<dbReference type="RefSeq" id="WP_163044015.1">
    <property type="nucleotide sequence ID" value="NZ_JAAAMJ010000007.1"/>
</dbReference>
<dbReference type="EMBL" id="JAAAMJ010000007">
    <property type="protein sequence ID" value="NDV87269.1"/>
    <property type="molecule type" value="Genomic_DNA"/>
</dbReference>
<dbReference type="Pfam" id="PF09351">
    <property type="entry name" value="DUF1993"/>
    <property type="match status" value="1"/>
</dbReference>
<keyword evidence="2" id="KW-1185">Reference proteome</keyword>
<dbReference type="InterPro" id="IPR018531">
    <property type="entry name" value="DUF1993"/>
</dbReference>
<evidence type="ECO:0000313" key="1">
    <source>
        <dbReference type="EMBL" id="NDV87269.1"/>
    </source>
</evidence>
<proteinExistence type="predicted"/>
<organism evidence="1 2">
    <name type="scientific">Aurantimonas aggregata</name>
    <dbReference type="NCBI Taxonomy" id="2047720"/>
    <lineage>
        <taxon>Bacteria</taxon>
        <taxon>Pseudomonadati</taxon>
        <taxon>Pseudomonadota</taxon>
        <taxon>Alphaproteobacteria</taxon>
        <taxon>Hyphomicrobiales</taxon>
        <taxon>Aurantimonadaceae</taxon>
        <taxon>Aurantimonas</taxon>
    </lineage>
</organism>
<dbReference type="PANTHER" id="PTHR36922">
    <property type="entry name" value="BLL2446 PROTEIN"/>
    <property type="match status" value="1"/>
</dbReference>
<dbReference type="InterPro" id="IPR034660">
    <property type="entry name" value="DinB/YfiT-like"/>
</dbReference>
<comment type="caution">
    <text evidence="1">The sequence shown here is derived from an EMBL/GenBank/DDBJ whole genome shotgun (WGS) entry which is preliminary data.</text>
</comment>
<sequence>MSLYTLVVPTFTQMLGSLSGFLEKAETHLGDAAPDMLDARLAPDMLPLADQVRFSCIQVVEALARLQDKDVPPPLARQDTIAAMQSQIAETRSALRAASAQDIDAGAERVVDLRLPNGMAFRMSGAEFVRDWALPQFYFHVVTAYAILRHLGVDLGKADYVRHMAAYHVPGVVGSAES</sequence>
<dbReference type="PANTHER" id="PTHR36922:SF1">
    <property type="entry name" value="DUF1993 DOMAIN-CONTAINING PROTEIN"/>
    <property type="match status" value="1"/>
</dbReference>
<dbReference type="SUPFAM" id="SSF109854">
    <property type="entry name" value="DinB/YfiT-like putative metalloenzymes"/>
    <property type="match status" value="1"/>
</dbReference>
<evidence type="ECO:0000313" key="2">
    <source>
        <dbReference type="Proteomes" id="UP000476332"/>
    </source>
</evidence>
<gene>
    <name evidence="1" type="ORF">GTW51_11220</name>
</gene>